<name>A0AAQ3TFD4_PASNO</name>
<dbReference type="PANTHER" id="PTHR34542:SF2">
    <property type="entry name" value="OS01G0136300 PROTEIN"/>
    <property type="match status" value="1"/>
</dbReference>
<keyword evidence="2" id="KW-1185">Reference proteome</keyword>
<sequence>MAQRLCKGKPKARRLWALVRRLLLRKGHRPPPEDAEGEKSGLLGRSSLEQLLVTDAGDGAPGDGDGDGDGDVCRCAKKHAQPVAVLLPALDRAEAAATIEVFGSELSGAGRGGGVLGHRRFAFGGFRRRLLMRRPWRPMLVAIPE</sequence>
<gene>
    <name evidence="1" type="ORF">U9M48_020662</name>
</gene>
<organism evidence="1 2">
    <name type="scientific">Paspalum notatum var. saurae</name>
    <dbReference type="NCBI Taxonomy" id="547442"/>
    <lineage>
        <taxon>Eukaryota</taxon>
        <taxon>Viridiplantae</taxon>
        <taxon>Streptophyta</taxon>
        <taxon>Embryophyta</taxon>
        <taxon>Tracheophyta</taxon>
        <taxon>Spermatophyta</taxon>
        <taxon>Magnoliopsida</taxon>
        <taxon>Liliopsida</taxon>
        <taxon>Poales</taxon>
        <taxon>Poaceae</taxon>
        <taxon>PACMAD clade</taxon>
        <taxon>Panicoideae</taxon>
        <taxon>Andropogonodae</taxon>
        <taxon>Paspaleae</taxon>
        <taxon>Paspalinae</taxon>
        <taxon>Paspalum</taxon>
    </lineage>
</organism>
<accession>A0AAQ3TFD4</accession>
<reference evidence="1 2" key="1">
    <citation type="submission" date="2024-02" db="EMBL/GenBank/DDBJ databases">
        <title>High-quality chromosome-scale genome assembly of Pensacola bahiagrass (Paspalum notatum Flugge var. saurae).</title>
        <authorList>
            <person name="Vega J.M."/>
            <person name="Podio M."/>
            <person name="Orjuela J."/>
            <person name="Siena L.A."/>
            <person name="Pessino S.C."/>
            <person name="Combes M.C."/>
            <person name="Mariac C."/>
            <person name="Albertini E."/>
            <person name="Pupilli F."/>
            <person name="Ortiz J.P.A."/>
            <person name="Leblanc O."/>
        </authorList>
    </citation>
    <scope>NUCLEOTIDE SEQUENCE [LARGE SCALE GENOMIC DNA]</scope>
    <source>
        <strain evidence="1">R1</strain>
        <tissue evidence="1">Leaf</tissue>
    </source>
</reference>
<evidence type="ECO:0000313" key="1">
    <source>
        <dbReference type="EMBL" id="WVZ72153.1"/>
    </source>
</evidence>
<evidence type="ECO:0000313" key="2">
    <source>
        <dbReference type="Proteomes" id="UP001341281"/>
    </source>
</evidence>
<dbReference type="PANTHER" id="PTHR34542">
    <property type="entry name" value="OS08G0359900 PROTEIN"/>
    <property type="match status" value="1"/>
</dbReference>
<dbReference type="AlphaFoldDB" id="A0AAQ3TFD4"/>
<dbReference type="EMBL" id="CP144748">
    <property type="protein sequence ID" value="WVZ72153.1"/>
    <property type="molecule type" value="Genomic_DNA"/>
</dbReference>
<protein>
    <submittedName>
        <fullName evidence="1">Uncharacterized protein</fullName>
    </submittedName>
</protein>
<dbReference type="Proteomes" id="UP001341281">
    <property type="component" value="Chromosome 04"/>
</dbReference>
<proteinExistence type="predicted"/>